<keyword evidence="3 7" id="KW-1133">Transmembrane helix</keyword>
<accession>A0A9P4JS65</accession>
<evidence type="ECO:0000313" key="8">
    <source>
        <dbReference type="EMBL" id="KAF2203396.1"/>
    </source>
</evidence>
<dbReference type="GO" id="GO:0030134">
    <property type="term" value="C:COPII-coated ER to Golgi transport vesicle"/>
    <property type="evidence" value="ECO:0007669"/>
    <property type="project" value="TreeGrafter"/>
</dbReference>
<dbReference type="AlphaFoldDB" id="A0A9P4JS65"/>
<dbReference type="PANTHER" id="PTHR21493:SF9">
    <property type="entry name" value="GOLGI TRANSPORT PROTEIN 1-RELATED"/>
    <property type="match status" value="1"/>
</dbReference>
<dbReference type="PANTHER" id="PTHR21493">
    <property type="entry name" value="CGI-141-RELATED/LIPASE CONTAINING PROTEIN"/>
    <property type="match status" value="1"/>
</dbReference>
<evidence type="ECO:0000256" key="4">
    <source>
        <dbReference type="ARBA" id="ARBA00023034"/>
    </source>
</evidence>
<protein>
    <submittedName>
        <fullName evidence="8">Got1-domain-containing protein</fullName>
    </submittedName>
</protein>
<dbReference type="GO" id="GO:0005829">
    <property type="term" value="C:cytosol"/>
    <property type="evidence" value="ECO:0007669"/>
    <property type="project" value="GOC"/>
</dbReference>
<keyword evidence="4" id="KW-0333">Golgi apparatus</keyword>
<comment type="caution">
    <text evidence="8">The sequence shown here is derived from an EMBL/GenBank/DDBJ whole genome shotgun (WGS) entry which is preliminary data.</text>
</comment>
<feature type="transmembrane region" description="Helical" evidence="7">
    <location>
        <begin position="38"/>
        <end position="61"/>
    </location>
</feature>
<feature type="transmembrane region" description="Helical" evidence="7">
    <location>
        <begin position="73"/>
        <end position="97"/>
    </location>
</feature>
<dbReference type="InterPro" id="IPR007305">
    <property type="entry name" value="Vesicle_transpt_Got1/SFT2"/>
</dbReference>
<evidence type="ECO:0000256" key="7">
    <source>
        <dbReference type="SAM" id="Phobius"/>
    </source>
</evidence>
<dbReference type="GO" id="GO:0000137">
    <property type="term" value="C:Golgi cis cisterna"/>
    <property type="evidence" value="ECO:0007669"/>
    <property type="project" value="TreeGrafter"/>
</dbReference>
<keyword evidence="5 7" id="KW-0472">Membrane</keyword>
<evidence type="ECO:0000256" key="5">
    <source>
        <dbReference type="ARBA" id="ARBA00023136"/>
    </source>
</evidence>
<dbReference type="Pfam" id="PF04178">
    <property type="entry name" value="Got1"/>
    <property type="match status" value="1"/>
</dbReference>
<dbReference type="OrthoDB" id="204784at2759"/>
<evidence type="ECO:0000256" key="6">
    <source>
        <dbReference type="ARBA" id="ARBA00025799"/>
    </source>
</evidence>
<reference evidence="8" key="1">
    <citation type="journal article" date="2020" name="Stud. Mycol.">
        <title>101 Dothideomycetes genomes: a test case for predicting lifestyles and emergence of pathogens.</title>
        <authorList>
            <person name="Haridas S."/>
            <person name="Albert R."/>
            <person name="Binder M."/>
            <person name="Bloem J."/>
            <person name="Labutti K."/>
            <person name="Salamov A."/>
            <person name="Andreopoulos B."/>
            <person name="Baker S."/>
            <person name="Barry K."/>
            <person name="Bills G."/>
            <person name="Bluhm B."/>
            <person name="Cannon C."/>
            <person name="Castanera R."/>
            <person name="Culley D."/>
            <person name="Daum C."/>
            <person name="Ezra D."/>
            <person name="Gonzalez J."/>
            <person name="Henrissat B."/>
            <person name="Kuo A."/>
            <person name="Liang C."/>
            <person name="Lipzen A."/>
            <person name="Lutzoni F."/>
            <person name="Magnuson J."/>
            <person name="Mondo S."/>
            <person name="Nolan M."/>
            <person name="Ohm R."/>
            <person name="Pangilinan J."/>
            <person name="Park H.-J."/>
            <person name="Ramirez L."/>
            <person name="Alfaro M."/>
            <person name="Sun H."/>
            <person name="Tritt A."/>
            <person name="Yoshinaga Y."/>
            <person name="Zwiers L.-H."/>
            <person name="Turgeon B."/>
            <person name="Goodwin S."/>
            <person name="Spatafora J."/>
            <person name="Crous P."/>
            <person name="Grigoriev I."/>
        </authorList>
    </citation>
    <scope>NUCLEOTIDE SEQUENCE</scope>
    <source>
        <strain evidence="8">ATCC 74209</strain>
    </source>
</reference>
<keyword evidence="2 7" id="KW-0812">Transmembrane</keyword>
<gene>
    <name evidence="8" type="ORF">GQ43DRAFT_411699</name>
</gene>
<evidence type="ECO:0000256" key="2">
    <source>
        <dbReference type="ARBA" id="ARBA00022692"/>
    </source>
</evidence>
<dbReference type="InterPro" id="IPR045176">
    <property type="entry name" value="Got1"/>
</dbReference>
<dbReference type="Proteomes" id="UP000799536">
    <property type="component" value="Unassembled WGS sequence"/>
</dbReference>
<feature type="transmembrane region" description="Helical" evidence="7">
    <location>
        <begin position="103"/>
        <end position="125"/>
    </location>
</feature>
<evidence type="ECO:0000313" key="9">
    <source>
        <dbReference type="Proteomes" id="UP000799536"/>
    </source>
</evidence>
<feature type="transmembrane region" description="Helical" evidence="7">
    <location>
        <begin position="12"/>
        <end position="32"/>
    </location>
</feature>
<sequence>MPTMWLSDTQKIGVAFCSGGGFFLLGGIMMFFDRAMLAMGNILFLIGLTLTLGPLKTLTFFTRRPKLRGTASFTLGIILILLRWPFFGFLIEMYGILVLFGDFFATIAGFLGNVPVVGPYIAAALQRVGVGRGNSELPV</sequence>
<dbReference type="GO" id="GO:0006888">
    <property type="term" value="P:endoplasmic reticulum to Golgi vesicle-mediated transport"/>
    <property type="evidence" value="ECO:0007669"/>
    <property type="project" value="InterPro"/>
</dbReference>
<dbReference type="GO" id="GO:0042147">
    <property type="term" value="P:retrograde transport, endosome to Golgi"/>
    <property type="evidence" value="ECO:0007669"/>
    <property type="project" value="InterPro"/>
</dbReference>
<dbReference type="GO" id="GO:0000139">
    <property type="term" value="C:Golgi membrane"/>
    <property type="evidence" value="ECO:0007669"/>
    <property type="project" value="UniProtKB-SubCell"/>
</dbReference>
<evidence type="ECO:0000256" key="1">
    <source>
        <dbReference type="ARBA" id="ARBA00004653"/>
    </source>
</evidence>
<proteinExistence type="inferred from homology"/>
<comment type="subcellular location">
    <subcellularLocation>
        <location evidence="1">Golgi apparatus membrane</location>
        <topology evidence="1">Multi-pass membrane protein</topology>
    </subcellularLocation>
</comment>
<keyword evidence="9" id="KW-1185">Reference proteome</keyword>
<evidence type="ECO:0000256" key="3">
    <source>
        <dbReference type="ARBA" id="ARBA00022989"/>
    </source>
</evidence>
<dbReference type="EMBL" id="ML993904">
    <property type="protein sequence ID" value="KAF2203396.1"/>
    <property type="molecule type" value="Genomic_DNA"/>
</dbReference>
<comment type="similarity">
    <text evidence="6">Belongs to the GOT1 family.</text>
</comment>
<dbReference type="GO" id="GO:0005783">
    <property type="term" value="C:endoplasmic reticulum"/>
    <property type="evidence" value="ECO:0007669"/>
    <property type="project" value="TreeGrafter"/>
</dbReference>
<organism evidence="8 9">
    <name type="scientific">Delitschia confertaspora ATCC 74209</name>
    <dbReference type="NCBI Taxonomy" id="1513339"/>
    <lineage>
        <taxon>Eukaryota</taxon>
        <taxon>Fungi</taxon>
        <taxon>Dikarya</taxon>
        <taxon>Ascomycota</taxon>
        <taxon>Pezizomycotina</taxon>
        <taxon>Dothideomycetes</taxon>
        <taxon>Pleosporomycetidae</taxon>
        <taxon>Pleosporales</taxon>
        <taxon>Delitschiaceae</taxon>
        <taxon>Delitschia</taxon>
    </lineage>
</organism>
<name>A0A9P4JS65_9PLEO</name>